<proteinExistence type="predicted"/>
<dbReference type="Pfam" id="PF12739">
    <property type="entry name" value="TRAPPC-Trs85"/>
    <property type="match status" value="1"/>
</dbReference>
<dbReference type="InterPro" id="IPR058541">
    <property type="entry name" value="Ig_TPPC8_1st"/>
</dbReference>
<dbReference type="EMBL" id="CP090891">
    <property type="protein sequence ID" value="ULU10004.1"/>
    <property type="molecule type" value="Genomic_DNA"/>
</dbReference>
<dbReference type="InterPro" id="IPR057651">
    <property type="entry name" value="Ig_TPPC8_C"/>
</dbReference>
<evidence type="ECO:0000313" key="5">
    <source>
        <dbReference type="EMBL" id="ULU10004.1"/>
    </source>
</evidence>
<gene>
    <name evidence="5" type="ORF">L3Y34_014390</name>
</gene>
<name>A0AAE9DSV4_CAEBR</name>
<evidence type="ECO:0000313" key="6">
    <source>
        <dbReference type="Proteomes" id="UP000827892"/>
    </source>
</evidence>
<evidence type="ECO:0000259" key="2">
    <source>
        <dbReference type="Pfam" id="PF24542"/>
    </source>
</evidence>
<evidence type="ECO:0000259" key="3">
    <source>
        <dbReference type="Pfam" id="PF24544"/>
    </source>
</evidence>
<dbReference type="InterPro" id="IPR024420">
    <property type="entry name" value="TRAPP_III_complex_Trs85"/>
</dbReference>
<organism evidence="5 6">
    <name type="scientific">Caenorhabditis briggsae</name>
    <dbReference type="NCBI Taxonomy" id="6238"/>
    <lineage>
        <taxon>Eukaryota</taxon>
        <taxon>Metazoa</taxon>
        <taxon>Ecdysozoa</taxon>
        <taxon>Nematoda</taxon>
        <taxon>Chromadorea</taxon>
        <taxon>Rhabditida</taxon>
        <taxon>Rhabditina</taxon>
        <taxon>Rhabditomorpha</taxon>
        <taxon>Rhabditoidea</taxon>
        <taxon>Rhabditidae</taxon>
        <taxon>Peloderinae</taxon>
        <taxon>Caenorhabditis</taxon>
    </lineage>
</organism>
<dbReference type="Proteomes" id="UP000827892">
    <property type="component" value="Chromosome I"/>
</dbReference>
<feature type="domain" description="TPPC8 second Ig-like" evidence="3">
    <location>
        <begin position="839"/>
        <end position="959"/>
    </location>
</feature>
<feature type="compositionally biased region" description="Polar residues" evidence="1">
    <location>
        <begin position="243"/>
        <end position="256"/>
    </location>
</feature>
<dbReference type="InterPro" id="IPR058538">
    <property type="entry name" value="Ig_TPPC8_2nd"/>
</dbReference>
<reference evidence="5 6" key="1">
    <citation type="submission" date="2022-05" db="EMBL/GenBank/DDBJ databases">
        <title>Chromosome-level reference genomes for two strains of Caenorhabditis briggsae: an improved platform for comparative genomics.</title>
        <authorList>
            <person name="Stevens L."/>
            <person name="Andersen E.C."/>
        </authorList>
    </citation>
    <scope>NUCLEOTIDE SEQUENCE [LARGE SCALE GENOMIC DNA]</scope>
    <source>
        <strain evidence="5">QX1410_ONT</strain>
        <tissue evidence="5">Whole-organism</tissue>
    </source>
</reference>
<protein>
    <submittedName>
        <fullName evidence="5">Uncharacterized protein</fullName>
    </submittedName>
</protein>
<dbReference type="PANTHER" id="PTHR12975:SF6">
    <property type="entry name" value="TRAFFICKING PROTEIN PARTICLE COMPLEX SUBUNIT 8"/>
    <property type="match status" value="1"/>
</dbReference>
<evidence type="ECO:0000259" key="4">
    <source>
        <dbReference type="Pfam" id="PF24545"/>
    </source>
</evidence>
<feature type="domain" description="TPPC8 first Ig-like" evidence="4">
    <location>
        <begin position="644"/>
        <end position="836"/>
    </location>
</feature>
<sequence length="1274" mass="142029">MSPSPLIALISSTCSQKHATNRGFKSLAHLIYPFTTHECSLREPVENSKVSHKIQLDIRDIGSDGHLLTLSVLPYVLIQALKNCTDVTQSIKLFRDVLSRWAEPSEHESFGHYLACIFVVSTQDENPMGELSKMIQTQQTLYNSTSTLMIPGHCSAPKWSAPHAKTPRHYILLHDSRCPRGSSERRDEVLKQMCATYGNDNCQVLQLDSDSVSPDMNGVWNEIDEFNDILEKGLEEAHKHSSDSIPNTPGIKNTPLNSPTSLVSTISSSMSVGSVSPNSQAAIQSNPIIWKSSSKIVSSQDAQNVQKVLSRFLSNCLAPYVEQEIRTLYENAGQKKSISKSVASVTMGFSKWLRTGSSSNNLATPITYSWESLEMQKRRLADLFMMFGLPGAAYDQYHPLKKDLEADKAMAAHAMALEMCALALHSAQPHLNAKQFPIRYLDPPVKLLVEHAKFRKYPSVLRCAFHMAEIYADLGLHKEAAATLSQLSALDADHLVAVAQTLAAEQYEKSGMLRKASFHRVLAANRFSNAGIPALSFDCYRLALPAFDQKHWGVLDEHLAVRLLQEGEKANVMTQEIASECIRRLVSVCPKLPPSQQSDRLKVLVHALTTYFPQRTDLPLNIPKVEMETIKVIYGERPLWNDIDENEHQSVTPDGWITVERAAHHALYGASAPFRGMQMVSDEHSDNQKVRDTPANERFRVMVDLTNPLKIPIDLHNVRLSVLDSQFQDAGVLVPELGTLPHLHLEPEETKTIELYVFPRSGCLKFRVDGLMFQLTVDDKTVETRVVLECRGKRLNKTAKQQKSKVYTSDERLSASVAQKPWPLIEFRALKAPHKWSYCDQAQRYQLEIENIGQEDVMTMCLATNAFDRVAAGNLGEDSDKMEELKLELAANNSKVATFQFKSPAPEEPYLNIGQKKRIFFDIRSCDEPSGSVVTPQSTVILIAYRSASGTMRQWRRVIDGERRRLIQLTSEILDADSGCFAIHLKNCVVSSQAALSRVEILRIRTTKNEISSAKSAEAEVPKSIQLASVSRKVEVESEQTDTIVARLVPSPSPSEQVWLSGTTNQMAPKWPCPAEIVSNMDDDSLIRVPEKIGVLWKANIVNNEGMVTSFIGESFLDDPFARKAAEASADNLGALQITCETSAKDISHNFIESRVCQIPITIRIQNKHPDRRAVNVTIKNSPKVREAVDGVHLVAPECRQQMWLDRPIRKCHVQPGAVAVVELNWKITHAAVYDIGGPNLSVEAIFENDSQEAVVFKVPSVLSVVKSSPYTVV</sequence>
<feature type="region of interest" description="Disordered" evidence="1">
    <location>
        <begin position="237"/>
        <end position="259"/>
    </location>
</feature>
<dbReference type="AlphaFoldDB" id="A0AAE9DSV4"/>
<dbReference type="PANTHER" id="PTHR12975">
    <property type="entry name" value="TRANSPORT PROTEIN TRAPP"/>
    <property type="match status" value="1"/>
</dbReference>
<evidence type="ECO:0000256" key="1">
    <source>
        <dbReference type="SAM" id="MobiDB-lite"/>
    </source>
</evidence>
<dbReference type="Pfam" id="PF24545">
    <property type="entry name" value="Ig_TPPC8_1st"/>
    <property type="match status" value="1"/>
</dbReference>
<dbReference type="Pfam" id="PF24544">
    <property type="entry name" value="Ig_TPPC8_2nd"/>
    <property type="match status" value="1"/>
</dbReference>
<dbReference type="Pfam" id="PF24542">
    <property type="entry name" value="Ig_TPPC8_C"/>
    <property type="match status" value="1"/>
</dbReference>
<feature type="domain" description="TPPC8 C-terminal Ig-like" evidence="2">
    <location>
        <begin position="1145"/>
        <end position="1243"/>
    </location>
</feature>
<accession>A0AAE9DSV4</accession>